<name>A0AAN0PA17_ACISD</name>
<dbReference type="Gene3D" id="3.30.300.20">
    <property type="match status" value="1"/>
</dbReference>
<organism evidence="2 3">
    <name type="scientific">Acinetobacter oleivorans (strain JCM 16667 / KCTC 23045 / DR1)</name>
    <dbReference type="NCBI Taxonomy" id="436717"/>
    <lineage>
        <taxon>Bacteria</taxon>
        <taxon>Pseudomonadati</taxon>
        <taxon>Pseudomonadota</taxon>
        <taxon>Gammaproteobacteria</taxon>
        <taxon>Moraxellales</taxon>
        <taxon>Moraxellaceae</taxon>
        <taxon>Acinetobacter</taxon>
    </lineage>
</organism>
<dbReference type="NCBIfam" id="TIGR03549">
    <property type="entry name" value="OsmC domain/YcaO domain-containing protein"/>
    <property type="match status" value="1"/>
</dbReference>
<dbReference type="InterPro" id="IPR036102">
    <property type="entry name" value="OsmC/Ohrsf"/>
</dbReference>
<dbReference type="NCBIfam" id="TIGR00702">
    <property type="entry name" value="YcaO-type kinase domain"/>
    <property type="match status" value="1"/>
</dbReference>
<dbReference type="NCBIfam" id="NF040716">
    <property type="entry name" value="YcaO_for_S12"/>
    <property type="match status" value="1"/>
</dbReference>
<dbReference type="Pfam" id="PF02566">
    <property type="entry name" value="OsmC"/>
    <property type="match status" value="1"/>
</dbReference>
<dbReference type="RefSeq" id="WP_013198519.1">
    <property type="nucleotide sequence ID" value="NC_014259.1"/>
</dbReference>
<evidence type="ECO:0000313" key="2">
    <source>
        <dbReference type="EMBL" id="ADI91625.1"/>
    </source>
</evidence>
<protein>
    <submittedName>
        <fullName evidence="2">YcaO-like fatty acid binding protein</fullName>
    </submittedName>
</protein>
<dbReference type="GeneID" id="9383161"/>
<proteinExistence type="predicted"/>
<dbReference type="SUPFAM" id="SSF82784">
    <property type="entry name" value="OsmC-like"/>
    <property type="match status" value="1"/>
</dbReference>
<dbReference type="InterPro" id="IPR019938">
    <property type="entry name" value="YcaO_dom_prot"/>
</dbReference>
<dbReference type="InterPro" id="IPR003718">
    <property type="entry name" value="OsmC/Ohr_fam"/>
</dbReference>
<dbReference type="PANTHER" id="PTHR37809:SF1">
    <property type="entry name" value="RIBOSOMAL PROTEIN S12 METHYLTHIOTRANSFERASE ACCESSORY FACTOR YCAO"/>
    <property type="match status" value="1"/>
</dbReference>
<evidence type="ECO:0000313" key="3">
    <source>
        <dbReference type="Proteomes" id="UP000000392"/>
    </source>
</evidence>
<evidence type="ECO:0000259" key="1">
    <source>
        <dbReference type="PROSITE" id="PS51664"/>
    </source>
</evidence>
<accession>A0AAN0PA17</accession>
<reference evidence="2 3" key="1">
    <citation type="journal article" date="2010" name="J. Bacteriol.">
        <title>Complete genome sequence of the diesel-degrading Acinetobacter sp. strain DR1.</title>
        <authorList>
            <person name="Jung J."/>
            <person name="Baek J.H."/>
            <person name="Park W."/>
        </authorList>
    </citation>
    <scope>NUCLEOTIDE SEQUENCE [LARGE SCALE GENOMIC DNA]</scope>
    <source>
        <strain evidence="3">JCM 16667 / KCTC 23045 / DR1</strain>
    </source>
</reference>
<dbReference type="AlphaFoldDB" id="A0AAN0PA17"/>
<gene>
    <name evidence="2" type="ordered locus">AOLE_13690</name>
</gene>
<dbReference type="PANTHER" id="PTHR37809">
    <property type="entry name" value="RIBOSOMAL PROTEIN S12 METHYLTHIOTRANSFERASE ACCESSORY FACTOR YCAO"/>
    <property type="match status" value="1"/>
</dbReference>
<feature type="domain" description="YcaO" evidence="1">
    <location>
        <begin position="206"/>
        <end position="573"/>
    </location>
</feature>
<dbReference type="InterPro" id="IPR041080">
    <property type="entry name" value="YcaO_C"/>
</dbReference>
<dbReference type="Pfam" id="PF02624">
    <property type="entry name" value="YcaO"/>
    <property type="match status" value="1"/>
</dbReference>
<sequence>MEIKVNYLDNLRQEAKFDDFTVIADQPIRYKGDGSAPGPFDYFLASSALCAAYFVKVYCAARDIPTDNIRLSQNNIVDPENRYKQTFKIQIELPADISEKDRQGILRSIDRCTVKKVIQTGPEFIIEEVESIDADAQALLLPSLTSESHTFIQGKDLPLEETIANMSAILANLGMKIEIASWRNIVPNVWSLHIRDAQSPMCFTNGKGATKESALASALGEFIERLNCNFFYNDQFWGEEIANAEFVHYPDEKWFKPGPNGELPKEILDEYCLEIYNPDDELLGTHLYDTNSGNVERGICSLPFVRQSDDEVVYFPSNLIENLYLSNGMSAGNTLAEAQVQCLSEIFERAVKREILEGEIVLPDVPEEVLAIYPSIVAGIKGLEEQGFPVLVKDASLGGQFPVMCVTLMNPRTGGVFASFGAHPSFEVALERSLTELLQGRSFEGLNDLPQPTFQSNAVTEPNNFVEHFIDSSGLVSWRFFSSKSDYDFVEWDFSGEGEESNAEEAATLFGILEEMGKEVYMAVYEHLGATACRILVPDYSEIYLVEDLIWDNTNKALSFREDILNLHRLDDEQLEALVERLEECELDDYTEITTLIGIEFDDNTVWGQLTILELKLLIYVALQQFEEAKELVETYLQYNTNTVERGLFYQCMNVVLEVMLDEELELEDYLTNFRRMFGDTRMDAVLGSVDGSVRFYGLTPTSMKLEGLDRHLRLIESYKKLHAARAKAVAM</sequence>
<dbReference type="PROSITE" id="PS51664">
    <property type="entry name" value="YCAO"/>
    <property type="match status" value="1"/>
</dbReference>
<dbReference type="Proteomes" id="UP000000392">
    <property type="component" value="Chromosome"/>
</dbReference>
<dbReference type="Pfam" id="PF18381">
    <property type="entry name" value="YcaO_C"/>
    <property type="match status" value="1"/>
</dbReference>
<dbReference type="InterPro" id="IPR015946">
    <property type="entry name" value="KH_dom-like_a/b"/>
</dbReference>
<dbReference type="EMBL" id="CP002080">
    <property type="protein sequence ID" value="ADI91625.1"/>
    <property type="molecule type" value="Genomic_DNA"/>
</dbReference>
<dbReference type="Gene3D" id="3.30.160.660">
    <property type="match status" value="1"/>
</dbReference>
<dbReference type="InterPro" id="IPR003776">
    <property type="entry name" value="YcaO-like_dom"/>
</dbReference>
<dbReference type="KEGG" id="acd:AOLE_13690"/>